<dbReference type="InterPro" id="IPR024671">
    <property type="entry name" value="Atg22-like"/>
</dbReference>
<feature type="transmembrane region" description="Helical" evidence="8">
    <location>
        <begin position="298"/>
        <end position="320"/>
    </location>
</feature>
<comment type="similarity">
    <text evidence="2">Belongs to the ATG22 family.</text>
</comment>
<feature type="transmembrane region" description="Helical" evidence="8">
    <location>
        <begin position="73"/>
        <end position="92"/>
    </location>
</feature>
<feature type="transmembrane region" description="Helical" evidence="8">
    <location>
        <begin position="133"/>
        <end position="156"/>
    </location>
</feature>
<evidence type="ECO:0000256" key="1">
    <source>
        <dbReference type="ARBA" id="ARBA00004127"/>
    </source>
</evidence>
<dbReference type="Gene3D" id="1.20.1250.20">
    <property type="entry name" value="MFS general substrate transporter like domains"/>
    <property type="match status" value="1"/>
</dbReference>
<evidence type="ECO:0008006" key="11">
    <source>
        <dbReference type="Google" id="ProtNLM"/>
    </source>
</evidence>
<feature type="transmembrane region" description="Helical" evidence="8">
    <location>
        <begin position="104"/>
        <end position="121"/>
    </location>
</feature>
<dbReference type="EMBL" id="HBIN01022891">
    <property type="protein sequence ID" value="CAE0447636.1"/>
    <property type="molecule type" value="Transcribed_RNA"/>
</dbReference>
<keyword evidence="4 8" id="KW-0812">Transmembrane</keyword>
<evidence type="ECO:0000256" key="4">
    <source>
        <dbReference type="ARBA" id="ARBA00022692"/>
    </source>
</evidence>
<gene>
    <name evidence="9" type="ORF">ASTO00021_LOCUS17604</name>
    <name evidence="10" type="ORF">ASTO00021_LOCUS17605</name>
</gene>
<evidence type="ECO:0000256" key="8">
    <source>
        <dbReference type="SAM" id="Phobius"/>
    </source>
</evidence>
<dbReference type="GO" id="GO:0012505">
    <property type="term" value="C:endomembrane system"/>
    <property type="evidence" value="ECO:0007669"/>
    <property type="project" value="UniProtKB-SubCell"/>
</dbReference>
<dbReference type="PANTHER" id="PTHR23519:SF1">
    <property type="entry name" value="AUTOPHAGY-RELATED PROTEIN 22"/>
    <property type="match status" value="1"/>
</dbReference>
<feature type="transmembrane region" description="Helical" evidence="8">
    <location>
        <begin position="386"/>
        <end position="413"/>
    </location>
</feature>
<keyword evidence="3" id="KW-0813">Transport</keyword>
<dbReference type="InterPro" id="IPR036259">
    <property type="entry name" value="MFS_trans_sf"/>
</dbReference>
<evidence type="ECO:0000256" key="5">
    <source>
        <dbReference type="ARBA" id="ARBA00022989"/>
    </source>
</evidence>
<feature type="compositionally biased region" description="Acidic residues" evidence="7">
    <location>
        <begin position="523"/>
        <end position="534"/>
    </location>
</feature>
<dbReference type="AlphaFoldDB" id="A0A6S8FWU9"/>
<proteinExistence type="inferred from homology"/>
<evidence type="ECO:0000256" key="7">
    <source>
        <dbReference type="SAM" id="MobiDB-lite"/>
    </source>
</evidence>
<dbReference type="EMBL" id="HBIN01022890">
    <property type="protein sequence ID" value="CAE0447635.1"/>
    <property type="molecule type" value="Transcribed_RNA"/>
</dbReference>
<evidence type="ECO:0000256" key="2">
    <source>
        <dbReference type="ARBA" id="ARBA00006978"/>
    </source>
</evidence>
<organism evidence="9">
    <name type="scientific">Aplanochytrium stocchinoi</name>
    <dbReference type="NCBI Taxonomy" id="215587"/>
    <lineage>
        <taxon>Eukaryota</taxon>
        <taxon>Sar</taxon>
        <taxon>Stramenopiles</taxon>
        <taxon>Bigyra</taxon>
        <taxon>Labyrinthulomycetes</taxon>
        <taxon>Thraustochytrida</taxon>
        <taxon>Thraustochytriidae</taxon>
        <taxon>Aplanochytrium</taxon>
    </lineage>
</organism>
<name>A0A6S8FWU9_9STRA</name>
<keyword evidence="6 8" id="KW-0472">Membrane</keyword>
<evidence type="ECO:0000313" key="9">
    <source>
        <dbReference type="EMBL" id="CAE0447635.1"/>
    </source>
</evidence>
<dbReference type="PANTHER" id="PTHR23519">
    <property type="entry name" value="AUTOPHAGY-RELATED PROTEIN 22"/>
    <property type="match status" value="1"/>
</dbReference>
<feature type="region of interest" description="Disordered" evidence="7">
    <location>
        <begin position="509"/>
        <end position="550"/>
    </location>
</feature>
<reference evidence="9" key="1">
    <citation type="submission" date="2021-01" db="EMBL/GenBank/DDBJ databases">
        <authorList>
            <person name="Corre E."/>
            <person name="Pelletier E."/>
            <person name="Niang G."/>
            <person name="Scheremetjew M."/>
            <person name="Finn R."/>
            <person name="Kale V."/>
            <person name="Holt S."/>
            <person name="Cochrane G."/>
            <person name="Meng A."/>
            <person name="Brown T."/>
            <person name="Cohen L."/>
        </authorList>
    </citation>
    <scope>NUCLEOTIDE SEQUENCE</scope>
    <source>
        <strain evidence="9">GSBS06</strain>
    </source>
</reference>
<protein>
    <recommendedName>
        <fullName evidence="11">Major facilitator superfamily (MFS) profile domain-containing protein</fullName>
    </recommendedName>
</protein>
<feature type="transmembrane region" description="Helical" evidence="8">
    <location>
        <begin position="425"/>
        <end position="447"/>
    </location>
</feature>
<feature type="transmembrane region" description="Helical" evidence="8">
    <location>
        <begin position="209"/>
        <end position="233"/>
    </location>
</feature>
<feature type="transmembrane region" description="Helical" evidence="8">
    <location>
        <begin position="332"/>
        <end position="351"/>
    </location>
</feature>
<feature type="compositionally biased region" description="Basic and acidic residues" evidence="7">
    <location>
        <begin position="509"/>
        <end position="522"/>
    </location>
</feature>
<dbReference type="InterPro" id="IPR050495">
    <property type="entry name" value="ATG22/LtaA_families"/>
</dbReference>
<evidence type="ECO:0000256" key="6">
    <source>
        <dbReference type="ARBA" id="ARBA00023136"/>
    </source>
</evidence>
<comment type="subcellular location">
    <subcellularLocation>
        <location evidence="1">Endomembrane system</location>
        <topology evidence="1">Multi-pass membrane protein</topology>
    </subcellularLocation>
</comment>
<feature type="transmembrane region" description="Helical" evidence="8">
    <location>
        <begin position="266"/>
        <end position="292"/>
    </location>
</feature>
<evidence type="ECO:0000256" key="3">
    <source>
        <dbReference type="ARBA" id="ARBA00022448"/>
    </source>
</evidence>
<sequence length="550" mass="59126">MAGTIGTVAHNLWYGLNFRGKKEAKGYLKLAASRGCFTVYGALYATVALNELAIRTADCDGKIFGGALKTSSAIAATVFIEGAITAILSPIWGVIADTVSARKLLFMVAHCFWIGMVAFQIGLISDETPPESYLMLFIVTTVLMSIGLELSIILLVSYLPEVCDDDLEVAALTGRGYAYVNGMQLFLALFVTGITFVTGVDDLDNDAFVVAQIAGATTIVIWLYFTIPGLMLIDGRPKDTPAGGAFRSLVQLKSLFRDIVTRYKQVGIFLSSYMFFFAGVNNVVALATQFLLANVGLSAFNVSVVSAILLVFAVIGAVLLEPIVARFNLKRSYMLCIAFWFTISTIGPFAMNGEVVGKENNTDIVVAAGCPDDAELVDDVEPAAGAFYIVILFSMLYGIGIGTSFGLVQTIYVAMIPGGQESAYFGLKTVFSKLLVWAPALCYTAVNEALDDGYAFAFLSIAPFFFIGGVIAFFVDVEQAKEDIEDTLTKRFGYGEALDVAKVVESVFEDHEAETEKEKVDAEAEADEEADEEGTLPPKPEVAPESSASL</sequence>
<evidence type="ECO:0000313" key="10">
    <source>
        <dbReference type="EMBL" id="CAE0447636.1"/>
    </source>
</evidence>
<feature type="transmembrane region" description="Helical" evidence="8">
    <location>
        <begin position="177"/>
        <end position="197"/>
    </location>
</feature>
<dbReference type="SUPFAM" id="SSF103473">
    <property type="entry name" value="MFS general substrate transporter"/>
    <property type="match status" value="1"/>
</dbReference>
<keyword evidence="5 8" id="KW-1133">Transmembrane helix</keyword>
<accession>A0A6S8FWU9</accession>
<feature type="transmembrane region" description="Helical" evidence="8">
    <location>
        <begin position="453"/>
        <end position="475"/>
    </location>
</feature>
<dbReference type="Pfam" id="PF11700">
    <property type="entry name" value="ATG22"/>
    <property type="match status" value="2"/>
</dbReference>